<dbReference type="EMBL" id="QXFU01004547">
    <property type="protein sequence ID" value="KAE8968219.1"/>
    <property type="molecule type" value="Genomic_DNA"/>
</dbReference>
<dbReference type="EMBL" id="QXFV01004537">
    <property type="protein sequence ID" value="KAE8969079.1"/>
    <property type="molecule type" value="Genomic_DNA"/>
</dbReference>
<dbReference type="Proteomes" id="UP000435112">
    <property type="component" value="Unassembled WGS sequence"/>
</dbReference>
<dbReference type="EMBL" id="QXFT01004494">
    <property type="protein sequence ID" value="KAE9277627.1"/>
    <property type="molecule type" value="Genomic_DNA"/>
</dbReference>
<evidence type="ECO:0000313" key="2">
    <source>
        <dbReference type="EMBL" id="KAE8969079.1"/>
    </source>
</evidence>
<gene>
    <name evidence="2" type="ORF">PR001_g27605</name>
    <name evidence="1" type="ORF">PR002_g27826</name>
    <name evidence="3" type="ORF">PR003_g28738</name>
</gene>
<dbReference type="AlphaFoldDB" id="A0A6A4BN16"/>
<protein>
    <submittedName>
        <fullName evidence="3">Uncharacterized protein</fullName>
    </submittedName>
</protein>
<proteinExistence type="predicted"/>
<dbReference type="Proteomes" id="UP000429607">
    <property type="component" value="Unassembled WGS sequence"/>
</dbReference>
<organism evidence="3 5">
    <name type="scientific">Phytophthora rubi</name>
    <dbReference type="NCBI Taxonomy" id="129364"/>
    <lineage>
        <taxon>Eukaryota</taxon>
        <taxon>Sar</taxon>
        <taxon>Stramenopiles</taxon>
        <taxon>Oomycota</taxon>
        <taxon>Peronosporomycetes</taxon>
        <taxon>Peronosporales</taxon>
        <taxon>Peronosporaceae</taxon>
        <taxon>Phytophthora</taxon>
    </lineage>
</organism>
<evidence type="ECO:0000313" key="6">
    <source>
        <dbReference type="Proteomes" id="UP000435112"/>
    </source>
</evidence>
<evidence type="ECO:0000313" key="5">
    <source>
        <dbReference type="Proteomes" id="UP000434957"/>
    </source>
</evidence>
<keyword evidence="5" id="KW-1185">Reference proteome</keyword>
<accession>A0A6A4BN16</accession>
<dbReference type="Proteomes" id="UP000434957">
    <property type="component" value="Unassembled WGS sequence"/>
</dbReference>
<evidence type="ECO:0000313" key="1">
    <source>
        <dbReference type="EMBL" id="KAE8968219.1"/>
    </source>
</evidence>
<comment type="caution">
    <text evidence="3">The sequence shown here is derived from an EMBL/GenBank/DDBJ whole genome shotgun (WGS) entry which is preliminary data.</text>
</comment>
<sequence>MPLHRTCLLSLVLAIGDIDDGENESFGILQRALTERLRERILRLCSEPNLDCHHFAQSRYEDINDTIKQTAREWVVYGLVHPAGTRSAFIVDSLRSRDCTIPTTSTIDTGCHCSVPIRV</sequence>
<evidence type="ECO:0000313" key="4">
    <source>
        <dbReference type="Proteomes" id="UP000429607"/>
    </source>
</evidence>
<reference evidence="3 5" key="1">
    <citation type="submission" date="2018-08" db="EMBL/GenBank/DDBJ databases">
        <title>Genomic investigation of the strawberry pathogen Phytophthora fragariae indicates pathogenicity is determined by transcriptional variation in three key races.</title>
        <authorList>
            <person name="Adams T.M."/>
            <person name="Armitage A.D."/>
            <person name="Sobczyk M.K."/>
            <person name="Bates H.J."/>
            <person name="Dunwell J.M."/>
            <person name="Nellist C.F."/>
            <person name="Harrison R.J."/>
        </authorList>
    </citation>
    <scope>NUCLEOTIDE SEQUENCE [LARGE SCALE GENOMIC DNA]</scope>
    <source>
        <strain evidence="2 4">SCRP249</strain>
        <strain evidence="1 6">SCRP324</strain>
        <strain evidence="3 5">SCRP333</strain>
    </source>
</reference>
<evidence type="ECO:0000313" key="3">
    <source>
        <dbReference type="EMBL" id="KAE9277627.1"/>
    </source>
</evidence>
<name>A0A6A4BN16_9STRA</name>